<keyword evidence="3" id="KW-1185">Reference proteome</keyword>
<dbReference type="Proteomes" id="UP000230069">
    <property type="component" value="Unassembled WGS sequence"/>
</dbReference>
<organism evidence="2 3">
    <name type="scientific">Aquilegia coerulea</name>
    <name type="common">Rocky mountain columbine</name>
    <dbReference type="NCBI Taxonomy" id="218851"/>
    <lineage>
        <taxon>Eukaryota</taxon>
        <taxon>Viridiplantae</taxon>
        <taxon>Streptophyta</taxon>
        <taxon>Embryophyta</taxon>
        <taxon>Tracheophyta</taxon>
        <taxon>Spermatophyta</taxon>
        <taxon>Magnoliopsida</taxon>
        <taxon>Ranunculales</taxon>
        <taxon>Ranunculaceae</taxon>
        <taxon>Thalictroideae</taxon>
        <taxon>Aquilegia</taxon>
    </lineage>
</organism>
<gene>
    <name evidence="2" type="ORF">AQUCO_01100303v1</name>
</gene>
<accession>A0A2G5E6I4</accession>
<dbReference type="STRING" id="218851.A0A2G5E6I4"/>
<evidence type="ECO:0000313" key="3">
    <source>
        <dbReference type="Proteomes" id="UP000230069"/>
    </source>
</evidence>
<dbReference type="InterPro" id="IPR032675">
    <property type="entry name" value="LRR_dom_sf"/>
</dbReference>
<dbReference type="InParanoid" id="A0A2G5E6I4"/>
<dbReference type="AlphaFoldDB" id="A0A2G5E6I4"/>
<dbReference type="PANTHER" id="PTHR13382">
    <property type="entry name" value="MITOCHONDRIAL ATP SYNTHASE COUPLING FACTOR B"/>
    <property type="match status" value="1"/>
</dbReference>
<dbReference type="OrthoDB" id="10044893at2759"/>
<proteinExistence type="predicted"/>
<dbReference type="Gene3D" id="3.80.10.10">
    <property type="entry name" value="Ribonuclease Inhibitor"/>
    <property type="match status" value="1"/>
</dbReference>
<name>A0A2G5E6I4_AQUCA</name>
<dbReference type="Pfam" id="PF12937">
    <property type="entry name" value="F-box-like"/>
    <property type="match status" value="1"/>
</dbReference>
<dbReference type="Gene3D" id="1.20.1280.50">
    <property type="match status" value="1"/>
</dbReference>
<sequence>MRISATGHAGCWVDDFDTDRLNIMWNRTLTFQTEPGDMEIYEKSKPLCESDSKSGVSRNSGQRQDGCAIICNADNFLSFNKEDGHLSSQIIKESGKGIGIFRAVDEGVPNDALLFALGYLGVRDLLSAEKVCRSFRSAIQSDVLLWKNIYINQPLNARITDDALLSLTNRAQGNLLCLSLVGCSRITDNGLKHVLDSNPRLTKLNVAGCIGLSVDGLVNNLKDFKSSGTSGINHLRIGGRYGVTSKHYEELKSLIGADKCMQPKAYKPRFYHYGHSSPSCDDDRALDIEICPRCENLRLVYDCSAEGCQKKKPGTEICRACIICIPRCVQCGRCVNDSEYEETFCLDVLCSDCWKQLLSCQEKQEEKGAYSEHTIFHHETTYRIQLWG</sequence>
<dbReference type="SUPFAM" id="SSF81383">
    <property type="entry name" value="F-box domain"/>
    <property type="match status" value="1"/>
</dbReference>
<dbReference type="InterPro" id="IPR036047">
    <property type="entry name" value="F-box-like_dom_sf"/>
</dbReference>
<dbReference type="FunCoup" id="A0A2G5E6I4">
    <property type="interactions" value="936"/>
</dbReference>
<dbReference type="InterPro" id="IPR050648">
    <property type="entry name" value="F-box_LRR-repeat"/>
</dbReference>
<feature type="domain" description="F-box" evidence="1">
    <location>
        <begin position="102"/>
        <end position="149"/>
    </location>
</feature>
<protein>
    <recommendedName>
        <fullName evidence="1">F-box domain-containing protein</fullName>
    </recommendedName>
</protein>
<dbReference type="SUPFAM" id="SSF52047">
    <property type="entry name" value="RNI-like"/>
    <property type="match status" value="1"/>
</dbReference>
<evidence type="ECO:0000313" key="2">
    <source>
        <dbReference type="EMBL" id="PIA51382.1"/>
    </source>
</evidence>
<evidence type="ECO:0000259" key="1">
    <source>
        <dbReference type="PROSITE" id="PS50181"/>
    </source>
</evidence>
<dbReference type="GO" id="GO:0005737">
    <property type="term" value="C:cytoplasm"/>
    <property type="evidence" value="ECO:0007669"/>
    <property type="project" value="TreeGrafter"/>
</dbReference>
<reference evidence="2 3" key="1">
    <citation type="submission" date="2017-09" db="EMBL/GenBank/DDBJ databases">
        <title>WGS assembly of Aquilegia coerulea Goldsmith.</title>
        <authorList>
            <person name="Hodges S."/>
            <person name="Kramer E."/>
            <person name="Nordborg M."/>
            <person name="Tomkins J."/>
            <person name="Borevitz J."/>
            <person name="Derieg N."/>
            <person name="Yan J."/>
            <person name="Mihaltcheva S."/>
            <person name="Hayes R.D."/>
            <person name="Rokhsar D."/>
        </authorList>
    </citation>
    <scope>NUCLEOTIDE SEQUENCE [LARGE SCALE GENOMIC DNA]</scope>
    <source>
        <strain evidence="3">cv. Goldsmith</strain>
    </source>
</reference>
<dbReference type="PROSITE" id="PS50181">
    <property type="entry name" value="FBOX"/>
    <property type="match status" value="1"/>
</dbReference>
<dbReference type="InterPro" id="IPR001810">
    <property type="entry name" value="F-box_dom"/>
</dbReference>
<dbReference type="EMBL" id="KZ305028">
    <property type="protein sequence ID" value="PIA51382.1"/>
    <property type="molecule type" value="Genomic_DNA"/>
</dbReference>
<dbReference type="PANTHER" id="PTHR13382:SF22">
    <property type="entry name" value="F-BOX PROTEIN SKIP14"/>
    <property type="match status" value="1"/>
</dbReference>